<proteinExistence type="predicted"/>
<dbReference type="OrthoDB" id="145485at2"/>
<dbReference type="PANTHER" id="PTHR39087">
    <property type="entry name" value="UPF0104 MEMBRANE PROTEIN MJ1595"/>
    <property type="match status" value="1"/>
</dbReference>
<name>A0A371B7H3_9BRAD</name>
<gene>
    <name evidence="2" type="ORF">DXH78_02570</name>
</gene>
<evidence type="ECO:0000313" key="2">
    <source>
        <dbReference type="EMBL" id="RDV03565.1"/>
    </source>
</evidence>
<sequence length="352" mass="38112">MLEFLRAVARLFHRYIGWQRVGFVLSLVIIGTAVSVLYRMLHKIDINEVWRAVHATSLGDIGIAALFVAGGYFTLTFYDLFALRTIGKTHIPYRIAALAGFTSYSIGHNIGATVFTGGAVRYRIYSMYGLDAIDVAKICFVAGLTFWLGNVTVLGIGITIHPEAAGAIDQLGPGVNRAIGIGLLAILAGYLAWVFTAPREIGRGGWTVNLPNGPTTLLQIVIGIFDLMFCALAMYMLVPAEPHIDFITLAVIFVTATLLGFASHAPGGLGVFDAAMLVALWQYDKEQLLAGLLLFRLLYYLVPFALAVTIVGVREVWLSLKGTRSKIELHPVATVTKPIVTELEGDGPKSNA</sequence>
<dbReference type="PANTHER" id="PTHR39087:SF2">
    <property type="entry name" value="UPF0104 MEMBRANE PROTEIN MJ1595"/>
    <property type="match status" value="1"/>
</dbReference>
<keyword evidence="1" id="KW-0812">Transmembrane</keyword>
<evidence type="ECO:0000313" key="3">
    <source>
        <dbReference type="Proteomes" id="UP000263993"/>
    </source>
</evidence>
<keyword evidence="1" id="KW-0472">Membrane</keyword>
<feature type="transmembrane region" description="Helical" evidence="1">
    <location>
        <begin position="95"/>
        <end position="115"/>
    </location>
</feature>
<keyword evidence="3" id="KW-1185">Reference proteome</keyword>
<feature type="transmembrane region" description="Helical" evidence="1">
    <location>
        <begin position="135"/>
        <end position="158"/>
    </location>
</feature>
<accession>A0A371B7H3</accession>
<feature type="transmembrane region" description="Helical" evidence="1">
    <location>
        <begin position="244"/>
        <end position="262"/>
    </location>
</feature>
<feature type="transmembrane region" description="Helical" evidence="1">
    <location>
        <begin position="216"/>
        <end position="237"/>
    </location>
</feature>
<protein>
    <submittedName>
        <fullName evidence="2">UPF0104 family protein</fullName>
    </submittedName>
</protein>
<dbReference type="EMBL" id="QRGO01000001">
    <property type="protein sequence ID" value="RDV03565.1"/>
    <property type="molecule type" value="Genomic_DNA"/>
</dbReference>
<evidence type="ECO:0000256" key="1">
    <source>
        <dbReference type="SAM" id="Phobius"/>
    </source>
</evidence>
<feature type="transmembrane region" description="Helical" evidence="1">
    <location>
        <begin position="61"/>
        <end position="83"/>
    </location>
</feature>
<feature type="transmembrane region" description="Helical" evidence="1">
    <location>
        <begin position="178"/>
        <end position="196"/>
    </location>
</feature>
<keyword evidence="1" id="KW-1133">Transmembrane helix</keyword>
<dbReference type="AlphaFoldDB" id="A0A371B7H3"/>
<organism evidence="2 3">
    <name type="scientific">Undibacter mobilis</name>
    <dbReference type="NCBI Taxonomy" id="2292256"/>
    <lineage>
        <taxon>Bacteria</taxon>
        <taxon>Pseudomonadati</taxon>
        <taxon>Pseudomonadota</taxon>
        <taxon>Alphaproteobacteria</taxon>
        <taxon>Hyphomicrobiales</taxon>
        <taxon>Nitrobacteraceae</taxon>
        <taxon>Undibacter</taxon>
    </lineage>
</organism>
<dbReference type="RefSeq" id="WP_115515591.1">
    <property type="nucleotide sequence ID" value="NZ_QRGO01000001.1"/>
</dbReference>
<dbReference type="Proteomes" id="UP000263993">
    <property type="component" value="Unassembled WGS sequence"/>
</dbReference>
<feature type="transmembrane region" description="Helical" evidence="1">
    <location>
        <begin position="297"/>
        <end position="317"/>
    </location>
</feature>
<comment type="caution">
    <text evidence="2">The sequence shown here is derived from an EMBL/GenBank/DDBJ whole genome shotgun (WGS) entry which is preliminary data.</text>
</comment>
<reference evidence="3" key="1">
    <citation type="submission" date="2018-08" db="EMBL/GenBank/DDBJ databases">
        <authorList>
            <person name="Kim S.-J."/>
            <person name="Jung G.-Y."/>
        </authorList>
    </citation>
    <scope>NUCLEOTIDE SEQUENCE [LARGE SCALE GENOMIC DNA]</scope>
    <source>
        <strain evidence="3">GY_H</strain>
    </source>
</reference>
<feature type="transmembrane region" description="Helical" evidence="1">
    <location>
        <begin position="21"/>
        <end position="41"/>
    </location>
</feature>